<keyword evidence="9" id="KW-1185">Reference proteome</keyword>
<feature type="transmembrane region" description="Helical" evidence="6">
    <location>
        <begin position="706"/>
        <end position="724"/>
    </location>
</feature>
<dbReference type="PANTHER" id="PTHR23502:SF181">
    <property type="entry name" value="MAJOR FACILITATOR SUPERFAMILY (MFS) PROFILE DOMAIN-CONTAINING PROTEIN"/>
    <property type="match status" value="1"/>
</dbReference>
<feature type="region of interest" description="Disordered" evidence="5">
    <location>
        <begin position="470"/>
        <end position="536"/>
    </location>
</feature>
<evidence type="ECO:0000256" key="7">
    <source>
        <dbReference type="SAM" id="SignalP"/>
    </source>
</evidence>
<feature type="chain" id="PRO_5034619534" description="Major facilitator superfamily (MFS) profile domain-containing protein" evidence="7">
    <location>
        <begin position="20"/>
        <end position="1046"/>
    </location>
</feature>
<sequence length="1046" mass="115061">MQFSIVATMFAVLATGVVARNCTPDLNYCGSTLLSIGNYGPQIDQAIHDANQPEENSGKDDLFHCVAQGENNQNGLITWIAHCPNGCSDNGEGKNDASNGIMPTLNSAAPGVAAMTATSTRAKKAWKTYNSRRAKCNVMEATTQELQSCKHTVRIDEVEAWKVHTNPIQFREIINSLLTIFLWQKVMRDLGYPDRQEARNTIYNHAKDIYDADYYETDKIIVSQANRKVRDRQCSTALGLPTRIRDEGCDIEILDPSDFEEEDHSTYLKFLGTQKKEHVLYAIQMAKLIVYLGKIVLREFAPVIGPKTSSTLFSRDSRTTKTWDVTNWVLQLFFQFLDQSTATKLQLVAENEDPPAQQSATGSPGPQDSSDPAMELDSNQLSTQGYTLGRNDEFARDNISLDIASHLFGTKEAKDFSLFQLQPDLFSGDMFDILKPTLANAQIEIIGRDDLKTSRFMLPFHYAATLDWKNEGNMDSQPQEPKRSHTKNISVVSTTSRDSMNMDDRRPAARRPMRKFGTGKNAGVELDPQPSDSPRDPLNWPQWKKELAFGSLLLGTAVVGMLKTILVTVGSVLATEFNVSYMSITALTGLPLIFGGLAGMKSVVLSQIWGKRAIYLVSSVVMLLAAVWNMHVFGSYGQFMVSRLFQGIAWGSFESLVLLSVKDMYFAHERNSRITIYNITNIFFTWGSPMVGGIASQRLETFRNEIMIVNVIQAFSIVFLGLITPETTYYRDTFSGQSVGSSHFQTTITTQSSVSGFKSYVHSLRLTNSNSTAKFSISRALLPLRALIAPSTVLTFLLTAPLMATAYGVANILSELFSPQPIMAFPTAIGLMFTVPLIASLLTYAKGALISHLVSRNNTSSSRYLAVGIPGLLIGFIGILAFGLYTDGTLRPVTKQSGVINAFYAQGQDLSERIVSVVFGLLVSGAILLNYAGVSQLKAAAANSDESDVLENGHRVLQDIFSGIFVIGMPLWVPSGGGMLDGLKETSIALAVVVMVMGSSACAALWVFGEKLGKVDGRVLRRERREGAEMAVQMQKWKSAESFLEG</sequence>
<dbReference type="PANTHER" id="PTHR23502">
    <property type="entry name" value="MAJOR FACILITATOR SUPERFAMILY"/>
    <property type="match status" value="1"/>
</dbReference>
<evidence type="ECO:0008006" key="10">
    <source>
        <dbReference type="Google" id="ProtNLM"/>
    </source>
</evidence>
<dbReference type="GO" id="GO:0022857">
    <property type="term" value="F:transmembrane transporter activity"/>
    <property type="evidence" value="ECO:0007669"/>
    <property type="project" value="InterPro"/>
</dbReference>
<name>A0A8H4RTE5_9HELO</name>
<evidence type="ECO:0000256" key="2">
    <source>
        <dbReference type="ARBA" id="ARBA00022692"/>
    </source>
</evidence>
<keyword evidence="7" id="KW-0732">Signal</keyword>
<feature type="compositionally biased region" description="Polar residues" evidence="5">
    <location>
        <begin position="487"/>
        <end position="499"/>
    </location>
</feature>
<organism evidence="8 9">
    <name type="scientific">Cudoniella acicularis</name>
    <dbReference type="NCBI Taxonomy" id="354080"/>
    <lineage>
        <taxon>Eukaryota</taxon>
        <taxon>Fungi</taxon>
        <taxon>Dikarya</taxon>
        <taxon>Ascomycota</taxon>
        <taxon>Pezizomycotina</taxon>
        <taxon>Leotiomycetes</taxon>
        <taxon>Helotiales</taxon>
        <taxon>Tricladiaceae</taxon>
        <taxon>Cudoniella</taxon>
    </lineage>
</organism>
<evidence type="ECO:0000256" key="5">
    <source>
        <dbReference type="SAM" id="MobiDB-lite"/>
    </source>
</evidence>
<dbReference type="InterPro" id="IPR011701">
    <property type="entry name" value="MFS"/>
</dbReference>
<dbReference type="GO" id="GO:0005886">
    <property type="term" value="C:plasma membrane"/>
    <property type="evidence" value="ECO:0007669"/>
    <property type="project" value="TreeGrafter"/>
</dbReference>
<feature type="transmembrane region" description="Helical" evidence="6">
    <location>
        <begin position="786"/>
        <end position="810"/>
    </location>
</feature>
<dbReference type="OrthoDB" id="5215911at2759"/>
<comment type="subcellular location">
    <subcellularLocation>
        <location evidence="1">Membrane</location>
        <topology evidence="1">Multi-pass membrane protein</topology>
    </subcellularLocation>
</comment>
<evidence type="ECO:0000256" key="4">
    <source>
        <dbReference type="ARBA" id="ARBA00023136"/>
    </source>
</evidence>
<keyword evidence="3 6" id="KW-1133">Transmembrane helix</keyword>
<feature type="transmembrane region" description="Helical" evidence="6">
    <location>
        <begin position="864"/>
        <end position="885"/>
    </location>
</feature>
<keyword evidence="4 6" id="KW-0472">Membrane</keyword>
<evidence type="ECO:0000313" key="9">
    <source>
        <dbReference type="Proteomes" id="UP000566819"/>
    </source>
</evidence>
<protein>
    <recommendedName>
        <fullName evidence="10">Major facilitator superfamily (MFS) profile domain-containing protein</fullName>
    </recommendedName>
</protein>
<evidence type="ECO:0000313" key="8">
    <source>
        <dbReference type="EMBL" id="KAF4635629.1"/>
    </source>
</evidence>
<reference evidence="8 9" key="1">
    <citation type="submission" date="2020-03" db="EMBL/GenBank/DDBJ databases">
        <title>Draft Genome Sequence of Cudoniella acicularis.</title>
        <authorList>
            <person name="Buettner E."/>
            <person name="Kellner H."/>
        </authorList>
    </citation>
    <scope>NUCLEOTIDE SEQUENCE [LARGE SCALE GENOMIC DNA]</scope>
    <source>
        <strain evidence="8 9">DSM 108380</strain>
    </source>
</reference>
<comment type="caution">
    <text evidence="8">The sequence shown here is derived from an EMBL/GenBank/DDBJ whole genome shotgun (WGS) entry which is preliminary data.</text>
</comment>
<evidence type="ECO:0000256" key="3">
    <source>
        <dbReference type="ARBA" id="ARBA00022989"/>
    </source>
</evidence>
<dbReference type="InterPro" id="IPR036259">
    <property type="entry name" value="MFS_trans_sf"/>
</dbReference>
<accession>A0A8H4RTE5</accession>
<feature type="signal peptide" evidence="7">
    <location>
        <begin position="1"/>
        <end position="19"/>
    </location>
</feature>
<dbReference type="EMBL" id="JAAMPI010000108">
    <property type="protein sequence ID" value="KAF4635629.1"/>
    <property type="molecule type" value="Genomic_DNA"/>
</dbReference>
<proteinExistence type="predicted"/>
<dbReference type="Pfam" id="PF07690">
    <property type="entry name" value="MFS_1"/>
    <property type="match status" value="1"/>
</dbReference>
<feature type="transmembrane region" description="Helical" evidence="6">
    <location>
        <begin position="914"/>
        <end position="934"/>
    </location>
</feature>
<gene>
    <name evidence="8" type="ORF">G7Y89_g2466</name>
</gene>
<feature type="transmembrane region" description="Helical" evidence="6">
    <location>
        <begin position="674"/>
        <end position="694"/>
    </location>
</feature>
<evidence type="ECO:0000256" key="6">
    <source>
        <dbReference type="SAM" id="Phobius"/>
    </source>
</evidence>
<keyword evidence="2 6" id="KW-0812">Transmembrane</keyword>
<feature type="transmembrane region" description="Helical" evidence="6">
    <location>
        <begin position="988"/>
        <end position="1008"/>
    </location>
</feature>
<dbReference type="Proteomes" id="UP000566819">
    <property type="component" value="Unassembled WGS sequence"/>
</dbReference>
<dbReference type="AlphaFoldDB" id="A0A8H4RTE5"/>
<dbReference type="SUPFAM" id="SSF103473">
    <property type="entry name" value="MFS general substrate transporter"/>
    <property type="match status" value="1"/>
</dbReference>
<feature type="transmembrane region" description="Helical" evidence="6">
    <location>
        <begin position="822"/>
        <end position="844"/>
    </location>
</feature>
<feature type="transmembrane region" description="Helical" evidence="6">
    <location>
        <begin position="547"/>
        <end position="573"/>
    </location>
</feature>
<feature type="transmembrane region" description="Helical" evidence="6">
    <location>
        <begin position="579"/>
        <end position="600"/>
    </location>
</feature>
<feature type="region of interest" description="Disordered" evidence="5">
    <location>
        <begin position="351"/>
        <end position="377"/>
    </location>
</feature>
<feature type="transmembrane region" description="Helical" evidence="6">
    <location>
        <begin position="955"/>
        <end position="973"/>
    </location>
</feature>
<dbReference type="Gene3D" id="1.20.1250.20">
    <property type="entry name" value="MFS general substrate transporter like domains"/>
    <property type="match status" value="1"/>
</dbReference>
<dbReference type="CDD" id="cd12148">
    <property type="entry name" value="fungal_TF_MHR"/>
    <property type="match status" value="1"/>
</dbReference>
<feature type="compositionally biased region" description="Polar residues" evidence="5">
    <location>
        <begin position="356"/>
        <end position="370"/>
    </location>
</feature>
<evidence type="ECO:0000256" key="1">
    <source>
        <dbReference type="ARBA" id="ARBA00004141"/>
    </source>
</evidence>
<feature type="transmembrane region" description="Helical" evidence="6">
    <location>
        <begin position="612"/>
        <end position="632"/>
    </location>
</feature>